<dbReference type="GO" id="GO:0046872">
    <property type="term" value="F:metal ion binding"/>
    <property type="evidence" value="ECO:0007669"/>
    <property type="project" value="UniProtKB-KW"/>
</dbReference>
<dbReference type="Gene3D" id="3.30.1490.20">
    <property type="entry name" value="ATP-grasp fold, A domain"/>
    <property type="match status" value="1"/>
</dbReference>
<keyword evidence="8" id="KW-0479">Metal-binding</keyword>
<comment type="function">
    <text evidence="2">Catalyzes the phosphorylation of pyruvate to phosphoenolpyruvate.</text>
</comment>
<comment type="caution">
    <text evidence="17">The sequence shown here is derived from an EMBL/GenBank/DDBJ whole genome shotgun (WGS) entry which is preliminary data.</text>
</comment>
<keyword evidence="12" id="KW-0460">Magnesium</keyword>
<evidence type="ECO:0000256" key="7">
    <source>
        <dbReference type="ARBA" id="ARBA00022679"/>
    </source>
</evidence>
<reference evidence="17" key="1">
    <citation type="journal article" date="2022" name="bioRxiv">
        <title>Thiovibrio frasassiensisgen. nov., sp. nov., an autotrophic, elemental sulfur disproportionating bacterium isolated from sulfidic karst sediment, and proposal of Thiovibrionaceae fam. nov.</title>
        <authorList>
            <person name="Aronson H."/>
            <person name="Thomas C."/>
            <person name="Bhattacharyya M."/>
            <person name="Eckstein S."/>
            <person name="Jensen S."/>
            <person name="Barco R."/>
            <person name="Macalady J."/>
            <person name="Amend J."/>
        </authorList>
    </citation>
    <scope>NUCLEOTIDE SEQUENCE</scope>
    <source>
        <strain evidence="17">RS19-109</strain>
    </source>
</reference>
<dbReference type="EC" id="2.7.9.2" evidence="5"/>
<keyword evidence="7" id="KW-0808">Transferase</keyword>
<dbReference type="PANTHER" id="PTHR43030">
    <property type="entry name" value="PHOSPHOENOLPYRUVATE SYNTHASE"/>
    <property type="match status" value="1"/>
</dbReference>
<evidence type="ECO:0000256" key="14">
    <source>
        <dbReference type="ARBA" id="ARBA00047700"/>
    </source>
</evidence>
<evidence type="ECO:0000256" key="4">
    <source>
        <dbReference type="ARBA" id="ARBA00007837"/>
    </source>
</evidence>
<dbReference type="Gene3D" id="3.30.470.20">
    <property type="entry name" value="ATP-grasp fold, B domain"/>
    <property type="match status" value="1"/>
</dbReference>
<keyword evidence="10" id="KW-0418">Kinase</keyword>
<dbReference type="SUPFAM" id="SSF52009">
    <property type="entry name" value="Phosphohistidine domain"/>
    <property type="match status" value="1"/>
</dbReference>
<evidence type="ECO:0000256" key="8">
    <source>
        <dbReference type="ARBA" id="ARBA00022723"/>
    </source>
</evidence>
<dbReference type="InterPro" id="IPR006319">
    <property type="entry name" value="PEP_synth"/>
</dbReference>
<comment type="cofactor">
    <cofactor evidence="1">
        <name>Mg(2+)</name>
        <dbReference type="ChEBI" id="CHEBI:18420"/>
    </cofactor>
</comment>
<accession>A0A9X4RME0</accession>
<evidence type="ECO:0000256" key="1">
    <source>
        <dbReference type="ARBA" id="ARBA00001946"/>
    </source>
</evidence>
<dbReference type="GO" id="GO:0008986">
    <property type="term" value="F:pyruvate, water dikinase activity"/>
    <property type="evidence" value="ECO:0007669"/>
    <property type="project" value="UniProtKB-EC"/>
</dbReference>
<keyword evidence="18" id="KW-1185">Reference proteome</keyword>
<feature type="domain" description="PEP-utilising enzyme mobile" evidence="15">
    <location>
        <begin position="488"/>
        <end position="557"/>
    </location>
</feature>
<dbReference type="GO" id="GO:0005524">
    <property type="term" value="F:ATP binding"/>
    <property type="evidence" value="ECO:0007669"/>
    <property type="project" value="UniProtKB-KW"/>
</dbReference>
<dbReference type="Gene3D" id="3.50.30.10">
    <property type="entry name" value="Phosphohistidine domain"/>
    <property type="match status" value="1"/>
</dbReference>
<protein>
    <recommendedName>
        <fullName evidence="6">Phosphoenolpyruvate synthase</fullName>
        <ecNumber evidence="5">2.7.9.2</ecNumber>
    </recommendedName>
    <alternativeName>
        <fullName evidence="13">Pyruvate, water dikinase</fullName>
    </alternativeName>
</protein>
<evidence type="ECO:0000259" key="15">
    <source>
        <dbReference type="Pfam" id="PF00391"/>
    </source>
</evidence>
<evidence type="ECO:0000256" key="13">
    <source>
        <dbReference type="ARBA" id="ARBA00033470"/>
    </source>
</evidence>
<evidence type="ECO:0000256" key="11">
    <source>
        <dbReference type="ARBA" id="ARBA00022840"/>
    </source>
</evidence>
<dbReference type="Proteomes" id="UP001154240">
    <property type="component" value="Unassembled WGS sequence"/>
</dbReference>
<evidence type="ECO:0000259" key="16">
    <source>
        <dbReference type="Pfam" id="PF01326"/>
    </source>
</evidence>
<comment type="catalytic activity">
    <reaction evidence="14">
        <text>pyruvate + ATP + H2O = phosphoenolpyruvate + AMP + phosphate + 2 H(+)</text>
        <dbReference type="Rhea" id="RHEA:11364"/>
        <dbReference type="ChEBI" id="CHEBI:15361"/>
        <dbReference type="ChEBI" id="CHEBI:15377"/>
        <dbReference type="ChEBI" id="CHEBI:15378"/>
        <dbReference type="ChEBI" id="CHEBI:30616"/>
        <dbReference type="ChEBI" id="CHEBI:43474"/>
        <dbReference type="ChEBI" id="CHEBI:58702"/>
        <dbReference type="ChEBI" id="CHEBI:456215"/>
        <dbReference type="EC" id="2.7.9.2"/>
    </reaction>
</comment>
<evidence type="ECO:0000256" key="3">
    <source>
        <dbReference type="ARBA" id="ARBA00004742"/>
    </source>
</evidence>
<dbReference type="InterPro" id="IPR002192">
    <property type="entry name" value="PPDK_AMP/ATP-bd"/>
</dbReference>
<evidence type="ECO:0000256" key="10">
    <source>
        <dbReference type="ARBA" id="ARBA00022777"/>
    </source>
</evidence>
<dbReference type="AlphaFoldDB" id="A0A9X4RME0"/>
<evidence type="ECO:0000313" key="17">
    <source>
        <dbReference type="EMBL" id="MDG4476664.1"/>
    </source>
</evidence>
<reference evidence="17" key="2">
    <citation type="submission" date="2022-10" db="EMBL/GenBank/DDBJ databases">
        <authorList>
            <person name="Aronson H.S."/>
        </authorList>
    </citation>
    <scope>NUCLEOTIDE SEQUENCE</scope>
    <source>
        <strain evidence="17">RS19-109</strain>
    </source>
</reference>
<dbReference type="RefSeq" id="WP_307633629.1">
    <property type="nucleotide sequence ID" value="NZ_JAPHEH010000001.1"/>
</dbReference>
<organism evidence="17 18">
    <name type="scientific">Thiovibrio frasassiensis</name>
    <dbReference type="NCBI Taxonomy" id="2984131"/>
    <lineage>
        <taxon>Bacteria</taxon>
        <taxon>Pseudomonadati</taxon>
        <taxon>Thermodesulfobacteriota</taxon>
        <taxon>Desulfobulbia</taxon>
        <taxon>Desulfobulbales</taxon>
        <taxon>Thiovibrionaceae</taxon>
        <taxon>Thiovibrio</taxon>
    </lineage>
</organism>
<comment type="pathway">
    <text evidence="3">Carbohydrate biosynthesis; gluconeogenesis.</text>
</comment>
<dbReference type="Pfam" id="PF00391">
    <property type="entry name" value="PEP-utilizers"/>
    <property type="match status" value="1"/>
</dbReference>
<sequence length="863" mass="96180">MPLRDFLKGFSAPRWLTPKTCRPLPLVFSQFREVLKANNSALEIIADMGEKLSGEYLFDLRYVESTVEEMITAMRRAIDAINILTEDQFVALNEVFTPMETRVRAILNKRDDRDGLSLLWLAEVETRHWPLVGGKAAHLSELLHNPKVRVPEGFVITASLFHELLDLNGIRPEFDRFEQLLSEHLPDEEALEALRLLLHEKVLHAVPPAGFLAALSDSLKKLGESCPSPLFLAVRSSAQEEDMDFSFAGQFHSVLQVPPQAETVYYAYLQVAASLFGAKAILYRRQVFPEGGTMSIAACCQRMIMAQASGIIYSVDPMEPGSQSMVVVGALGQGQAVVEGQVPTDFFRISKGEVVQVLERVIAAKHEALLPTGDADGGLEMHAIPEAQVEAPCLEDHILLELGGLALHLETFFKRPQDIEWTLDPQGILYILQSRPLLITESAQGAPRLSEKLEGYELIAADVGRVAQQGIGAGPVYWVETLADLKDFPEGAVLISHRDSSQFVQVMQRAAAIVTEVGTPASHMATLCREFRVPCLVGVPDIMSKVTPGEEITVDAEDRRIYRGRAVELLTYQATTTMDLNMAPEFRMLRRILREVSRLNLVDPLMQDFKPEGCKTFHDVLRFIHETAVLHLVDLGRDDHCFPGGLARRLDLPIQAGILAIDIGGGIAPDAPRDQIPFSAIRSIPFRAILQGMLFPGAWHQETMPVSFRDMMHSMMTTPQDTLSGQYTGHNIAIISETYVNLCFRFGYHFNIIDAFCHDVERDNHIYFRFLGGATDIAKRSRRATLIATILEAFDFSVKTRGDLVIARTGNLVQSEMERTLDILGRLIGFTRQLDVQMTDDQVVARYAEAFLMGDYGVVAEKR</sequence>
<evidence type="ECO:0000256" key="2">
    <source>
        <dbReference type="ARBA" id="ARBA00002988"/>
    </source>
</evidence>
<evidence type="ECO:0000256" key="12">
    <source>
        <dbReference type="ARBA" id="ARBA00022842"/>
    </source>
</evidence>
<gene>
    <name evidence="17" type="ORF">OLX77_10925</name>
</gene>
<comment type="similarity">
    <text evidence="4">Belongs to the PEP-utilizing enzyme family.</text>
</comment>
<dbReference type="EMBL" id="JAPHEH010000001">
    <property type="protein sequence ID" value="MDG4476664.1"/>
    <property type="molecule type" value="Genomic_DNA"/>
</dbReference>
<evidence type="ECO:0000256" key="9">
    <source>
        <dbReference type="ARBA" id="ARBA00022741"/>
    </source>
</evidence>
<dbReference type="InterPro" id="IPR013815">
    <property type="entry name" value="ATP_grasp_subdomain_1"/>
</dbReference>
<dbReference type="InterPro" id="IPR036637">
    <property type="entry name" value="Phosphohistidine_dom_sf"/>
</dbReference>
<dbReference type="PANTHER" id="PTHR43030:SF1">
    <property type="entry name" value="PHOSPHOENOLPYRUVATE SYNTHASE"/>
    <property type="match status" value="1"/>
</dbReference>
<evidence type="ECO:0000256" key="5">
    <source>
        <dbReference type="ARBA" id="ARBA00011996"/>
    </source>
</evidence>
<keyword evidence="9" id="KW-0547">Nucleotide-binding</keyword>
<feature type="domain" description="Pyruvate phosphate dikinase AMP/ATP-binding" evidence="16">
    <location>
        <begin position="130"/>
        <end position="445"/>
    </location>
</feature>
<dbReference type="InterPro" id="IPR008279">
    <property type="entry name" value="PEP-util_enz_mobile_dom"/>
</dbReference>
<name>A0A9X4RME0_9BACT</name>
<evidence type="ECO:0000256" key="6">
    <source>
        <dbReference type="ARBA" id="ARBA00021623"/>
    </source>
</evidence>
<proteinExistence type="inferred from homology"/>
<evidence type="ECO:0000313" key="18">
    <source>
        <dbReference type="Proteomes" id="UP001154240"/>
    </source>
</evidence>
<keyword evidence="11" id="KW-0067">ATP-binding</keyword>
<dbReference type="Pfam" id="PF01326">
    <property type="entry name" value="PPDK_N"/>
    <property type="match status" value="1"/>
</dbReference>
<dbReference type="SUPFAM" id="SSF56059">
    <property type="entry name" value="Glutathione synthetase ATP-binding domain-like"/>
    <property type="match status" value="1"/>
</dbReference>